<dbReference type="CDD" id="cd07984">
    <property type="entry name" value="LPLAT_LABLAT-like"/>
    <property type="match status" value="1"/>
</dbReference>
<dbReference type="EMBL" id="FUYS01000010">
    <property type="protein sequence ID" value="SKB84927.1"/>
    <property type="molecule type" value="Genomic_DNA"/>
</dbReference>
<keyword evidence="6" id="KW-0012">Acyltransferase</keyword>
<evidence type="ECO:0000313" key="8">
    <source>
        <dbReference type="EMBL" id="SKB84927.1"/>
    </source>
</evidence>
<keyword evidence="5 7" id="KW-0472">Membrane</keyword>
<evidence type="ECO:0000256" key="1">
    <source>
        <dbReference type="ARBA" id="ARBA00004533"/>
    </source>
</evidence>
<gene>
    <name evidence="8" type="ORF">SAMN05660226_03412</name>
</gene>
<name>A0A1T5ELU4_9SPHI</name>
<dbReference type="Proteomes" id="UP000190541">
    <property type="component" value="Unassembled WGS sequence"/>
</dbReference>
<evidence type="ECO:0000256" key="7">
    <source>
        <dbReference type="SAM" id="Phobius"/>
    </source>
</evidence>
<evidence type="ECO:0000256" key="3">
    <source>
        <dbReference type="ARBA" id="ARBA00022519"/>
    </source>
</evidence>
<keyword evidence="2" id="KW-1003">Cell membrane</keyword>
<proteinExistence type="predicted"/>
<keyword evidence="7" id="KW-1133">Transmembrane helix</keyword>
<sequence length="295" mass="33994">MKVTRWGAAEFLVRAAYIVALFPFILLSRLPHWLLLATVGRCCYFFTYSIIRYRYQVVLQNLSRAFPEKPYAAIDALAKDFYWHFACLMVEIIQSVSISKQQLAGRIHVANADLLKHYHSQAKPMIAILGHYGNWESLHILPTKLSLPVNALYKPLSNRLLCRMVRHIRSRFGMQLIPAEKAARLLMKAEGEAALSLFIADQFPGWHKGHPMELLHQPTTLFAGAEKLAKAIDAVVFYAELQRDGSNGWNVHFSLITDQARETMDGQITRCFGERLQETIRRAPAYWLWSHKRWK</sequence>
<organism evidence="8 9">
    <name type="scientific">Parapedobacter luteus</name>
    <dbReference type="NCBI Taxonomy" id="623280"/>
    <lineage>
        <taxon>Bacteria</taxon>
        <taxon>Pseudomonadati</taxon>
        <taxon>Bacteroidota</taxon>
        <taxon>Sphingobacteriia</taxon>
        <taxon>Sphingobacteriales</taxon>
        <taxon>Sphingobacteriaceae</taxon>
        <taxon>Parapedobacter</taxon>
    </lineage>
</organism>
<accession>A0A1T5ELU4</accession>
<evidence type="ECO:0000313" key="9">
    <source>
        <dbReference type="Proteomes" id="UP000190541"/>
    </source>
</evidence>
<reference evidence="8 9" key="1">
    <citation type="submission" date="2017-02" db="EMBL/GenBank/DDBJ databases">
        <authorList>
            <person name="Peterson S.W."/>
        </authorList>
    </citation>
    <scope>NUCLEOTIDE SEQUENCE [LARGE SCALE GENOMIC DNA]</scope>
    <source>
        <strain evidence="8 9">DSM 22899</strain>
    </source>
</reference>
<keyword evidence="7" id="KW-0812">Transmembrane</keyword>
<keyword evidence="9" id="KW-1185">Reference proteome</keyword>
<dbReference type="AlphaFoldDB" id="A0A1T5ELU4"/>
<protein>
    <submittedName>
        <fullName evidence="8">KDO2-lipid IV(A) lauroyltransferase</fullName>
    </submittedName>
</protein>
<evidence type="ECO:0000256" key="6">
    <source>
        <dbReference type="ARBA" id="ARBA00023315"/>
    </source>
</evidence>
<evidence type="ECO:0000256" key="2">
    <source>
        <dbReference type="ARBA" id="ARBA00022475"/>
    </source>
</evidence>
<evidence type="ECO:0000256" key="4">
    <source>
        <dbReference type="ARBA" id="ARBA00022679"/>
    </source>
</evidence>
<keyword evidence="4 8" id="KW-0808">Transferase</keyword>
<dbReference type="PANTHER" id="PTHR30606">
    <property type="entry name" value="LIPID A BIOSYNTHESIS LAUROYL ACYLTRANSFERASE"/>
    <property type="match status" value="1"/>
</dbReference>
<dbReference type="InterPro" id="IPR004960">
    <property type="entry name" value="LipA_acyltrans"/>
</dbReference>
<keyword evidence="3" id="KW-0997">Cell inner membrane</keyword>
<dbReference type="STRING" id="623280.SAMN05660226_03412"/>
<dbReference type="GO" id="GO:0009247">
    <property type="term" value="P:glycolipid biosynthetic process"/>
    <property type="evidence" value="ECO:0007669"/>
    <property type="project" value="UniProtKB-ARBA"/>
</dbReference>
<dbReference type="GO" id="GO:0016746">
    <property type="term" value="F:acyltransferase activity"/>
    <property type="evidence" value="ECO:0007669"/>
    <property type="project" value="UniProtKB-KW"/>
</dbReference>
<comment type="subcellular location">
    <subcellularLocation>
        <location evidence="1">Cell inner membrane</location>
    </subcellularLocation>
</comment>
<evidence type="ECO:0000256" key="5">
    <source>
        <dbReference type="ARBA" id="ARBA00023136"/>
    </source>
</evidence>
<dbReference type="Pfam" id="PF03279">
    <property type="entry name" value="Lip_A_acyltrans"/>
    <property type="match status" value="1"/>
</dbReference>
<dbReference type="GO" id="GO:0005886">
    <property type="term" value="C:plasma membrane"/>
    <property type="evidence" value="ECO:0007669"/>
    <property type="project" value="UniProtKB-SubCell"/>
</dbReference>
<dbReference type="PANTHER" id="PTHR30606:SF10">
    <property type="entry name" value="PHOSPHATIDYLINOSITOL MANNOSIDE ACYLTRANSFERASE"/>
    <property type="match status" value="1"/>
</dbReference>
<dbReference type="RefSeq" id="WP_176146252.1">
    <property type="nucleotide sequence ID" value="NZ_FUYS01000010.1"/>
</dbReference>
<feature type="transmembrane region" description="Helical" evidence="7">
    <location>
        <begin position="7"/>
        <end position="27"/>
    </location>
</feature>